<keyword evidence="1" id="KW-0175">Coiled coil</keyword>
<dbReference type="Pfam" id="PF01992">
    <property type="entry name" value="vATP-synt_AC39"/>
    <property type="match status" value="1"/>
</dbReference>
<dbReference type="InterPro" id="IPR036079">
    <property type="entry name" value="ATPase_csu/dsu_sf"/>
</dbReference>
<gene>
    <name evidence="2" type="ORF">Adt_03478</name>
</gene>
<evidence type="ECO:0000313" key="3">
    <source>
        <dbReference type="Proteomes" id="UP001604336"/>
    </source>
</evidence>
<keyword evidence="2" id="KW-0808">Transferase</keyword>
<protein>
    <submittedName>
        <fullName evidence="2">Non-specific serine/threonine protein kinase</fullName>
    </submittedName>
</protein>
<dbReference type="PANTHER" id="PTHR37079">
    <property type="entry name" value="SERINE/THREONINE-PROTEIN KINASE ATM"/>
    <property type="match status" value="1"/>
</dbReference>
<sequence>MEINWVMRGAEFCRRNGVNKVQFGEVFNRRPEAVCLNCFGVGTWGEKWVLYVWDVLVKVREEVREYRGDEEEKEKKAEEETNKILAQLRAELVVSNELQQKLERKVNFIESENALLENRQKELKETINNLLQSRESFVKAYELTSQIITFEHEGNWSKALEFYDLQVRSEPMLHTSGSTNFSIENSQGPAHASLSRIEDEMMHKKPYKGLIRSLQQIGCTHVLDVYCQGLTSQKGQFQRDLEFTELQTLAELREEENLLLKERRELKMEVAALRVNLEKQRATSESLKRMKFHYGLFFAYMRLREQEIRNLMWISECVAQNQKSRVHDSVVFIF</sequence>
<feature type="coiled-coil region" evidence="1">
    <location>
        <begin position="56"/>
        <end position="133"/>
    </location>
</feature>
<organism evidence="2 3">
    <name type="scientific">Abeliophyllum distichum</name>
    <dbReference type="NCBI Taxonomy" id="126358"/>
    <lineage>
        <taxon>Eukaryota</taxon>
        <taxon>Viridiplantae</taxon>
        <taxon>Streptophyta</taxon>
        <taxon>Embryophyta</taxon>
        <taxon>Tracheophyta</taxon>
        <taxon>Spermatophyta</taxon>
        <taxon>Magnoliopsida</taxon>
        <taxon>eudicotyledons</taxon>
        <taxon>Gunneridae</taxon>
        <taxon>Pentapetalae</taxon>
        <taxon>asterids</taxon>
        <taxon>lamiids</taxon>
        <taxon>Lamiales</taxon>
        <taxon>Oleaceae</taxon>
        <taxon>Forsythieae</taxon>
        <taxon>Abeliophyllum</taxon>
    </lineage>
</organism>
<proteinExistence type="predicted"/>
<reference evidence="3" key="1">
    <citation type="submission" date="2024-07" db="EMBL/GenBank/DDBJ databases">
        <title>Two chromosome-level genome assemblies of Korean endemic species Abeliophyllum distichum and Forsythia ovata (Oleaceae).</title>
        <authorList>
            <person name="Jang H."/>
        </authorList>
    </citation>
    <scope>NUCLEOTIDE SEQUENCE [LARGE SCALE GENOMIC DNA]</scope>
</reference>
<accession>A0ABD1VZ10</accession>
<evidence type="ECO:0000256" key="1">
    <source>
        <dbReference type="SAM" id="Coils"/>
    </source>
</evidence>
<dbReference type="PANTHER" id="PTHR37079:SF4">
    <property type="entry name" value="SERINE_THREONINE-PROTEIN KINASE ATM"/>
    <property type="match status" value="1"/>
</dbReference>
<comment type="caution">
    <text evidence="2">The sequence shown here is derived from an EMBL/GenBank/DDBJ whole genome shotgun (WGS) entry which is preliminary data.</text>
</comment>
<dbReference type="InterPro" id="IPR038980">
    <property type="entry name" value="ATM_plant"/>
</dbReference>
<dbReference type="InterPro" id="IPR002843">
    <property type="entry name" value="ATPase_V0-cplx_csu/dsu"/>
</dbReference>
<keyword evidence="2" id="KW-0418">Kinase</keyword>
<keyword evidence="3" id="KW-1185">Reference proteome</keyword>
<keyword evidence="2" id="KW-0723">Serine/threonine-protein kinase</keyword>
<name>A0ABD1VZ10_9LAMI</name>
<dbReference type="AlphaFoldDB" id="A0ABD1VZ10"/>
<dbReference type="SUPFAM" id="SSF103486">
    <property type="entry name" value="V-type ATP synthase subunit C"/>
    <property type="match status" value="1"/>
</dbReference>
<feature type="coiled-coil region" evidence="1">
    <location>
        <begin position="249"/>
        <end position="283"/>
    </location>
</feature>
<evidence type="ECO:0000313" key="2">
    <source>
        <dbReference type="EMBL" id="KAL2542500.1"/>
    </source>
</evidence>
<dbReference type="GO" id="GO:0004674">
    <property type="term" value="F:protein serine/threonine kinase activity"/>
    <property type="evidence" value="ECO:0007669"/>
    <property type="project" value="UniProtKB-KW"/>
</dbReference>
<dbReference type="EMBL" id="JBFOLK010000001">
    <property type="protein sequence ID" value="KAL2542500.1"/>
    <property type="molecule type" value="Genomic_DNA"/>
</dbReference>
<dbReference type="Proteomes" id="UP001604336">
    <property type="component" value="Unassembled WGS sequence"/>
</dbReference>